<feature type="region of interest" description="Disordered" evidence="1">
    <location>
        <begin position="25"/>
        <end position="47"/>
    </location>
</feature>
<accession>A0A2P0VNG9</accession>
<protein>
    <submittedName>
        <fullName evidence="2">Uncharacterized protein</fullName>
    </submittedName>
</protein>
<name>A0A2P0VNG9_9VIRU</name>
<feature type="compositionally biased region" description="Basic residues" evidence="1">
    <location>
        <begin position="25"/>
        <end position="38"/>
    </location>
</feature>
<evidence type="ECO:0000313" key="3">
    <source>
        <dbReference type="Proteomes" id="UP000244773"/>
    </source>
</evidence>
<reference evidence="2" key="1">
    <citation type="journal article" date="2018" name="Virology">
        <title>A giant virus infecting green algae encodes key fermentation genes.</title>
        <authorList>
            <person name="Schvarcz C.R."/>
            <person name="Steward G.F."/>
        </authorList>
    </citation>
    <scope>NUCLEOTIDE SEQUENCE [LARGE SCALE GENOMIC DNA]</scope>
</reference>
<gene>
    <name evidence="2" type="ORF">TetV_359</name>
</gene>
<dbReference type="EMBL" id="KY322437">
    <property type="protein sequence ID" value="AUF82451.1"/>
    <property type="molecule type" value="Genomic_DNA"/>
</dbReference>
<evidence type="ECO:0000313" key="2">
    <source>
        <dbReference type="EMBL" id="AUF82451.1"/>
    </source>
</evidence>
<evidence type="ECO:0000256" key="1">
    <source>
        <dbReference type="SAM" id="MobiDB-lite"/>
    </source>
</evidence>
<sequence>MCPICIARIVTMTLAAAIGLGNARKKPINKSKPLKKGKSSTTRKNLK</sequence>
<proteinExistence type="predicted"/>
<dbReference type="Proteomes" id="UP000244773">
    <property type="component" value="Segment"/>
</dbReference>
<organism evidence="2">
    <name type="scientific">Tetraselmis virus 1</name>
    <dbReference type="NCBI Taxonomy" id="2060617"/>
    <lineage>
        <taxon>Viruses</taxon>
        <taxon>Varidnaviria</taxon>
        <taxon>Bamfordvirae</taxon>
        <taxon>Nucleocytoviricota</taxon>
        <taxon>Megaviricetes</taxon>
        <taxon>Imitervirales</taxon>
        <taxon>Allomimiviridae</taxon>
        <taxon>Oceanusvirus</taxon>
        <taxon>Oceanusvirus kaneohense</taxon>
    </lineage>
</organism>
<keyword evidence="3" id="KW-1185">Reference proteome</keyword>